<evidence type="ECO:0000256" key="4">
    <source>
        <dbReference type="ARBA" id="ARBA00023136"/>
    </source>
</evidence>
<protein>
    <recommendedName>
        <fullName evidence="6">DUF202 domain-containing protein</fullName>
    </recommendedName>
</protein>
<evidence type="ECO:0000256" key="1">
    <source>
        <dbReference type="ARBA" id="ARBA00004127"/>
    </source>
</evidence>
<evidence type="ECO:0000256" key="2">
    <source>
        <dbReference type="ARBA" id="ARBA00022692"/>
    </source>
</evidence>
<reference evidence="8" key="1">
    <citation type="journal article" date="2019" name="Int. J. Syst. Evol. Microbiol.">
        <title>The Global Catalogue of Microorganisms (GCM) 10K type strain sequencing project: providing services to taxonomists for standard genome sequencing and annotation.</title>
        <authorList>
            <consortium name="The Broad Institute Genomics Platform"/>
            <consortium name="The Broad Institute Genome Sequencing Center for Infectious Disease"/>
            <person name="Wu L."/>
            <person name="Ma J."/>
        </authorList>
    </citation>
    <scope>NUCLEOTIDE SEQUENCE [LARGE SCALE GENOMIC DNA]</scope>
    <source>
        <strain evidence="8">NBRC 108755</strain>
    </source>
</reference>
<organism evidence="7 8">
    <name type="scientific">Homoserinibacter gongjuensis</name>
    <dbReference type="NCBI Taxonomy" id="1162968"/>
    <lineage>
        <taxon>Bacteria</taxon>
        <taxon>Bacillati</taxon>
        <taxon>Actinomycetota</taxon>
        <taxon>Actinomycetes</taxon>
        <taxon>Micrococcales</taxon>
        <taxon>Microbacteriaceae</taxon>
        <taxon>Homoserinibacter</taxon>
    </lineage>
</organism>
<dbReference type="Pfam" id="PF02656">
    <property type="entry name" value="DUF202"/>
    <property type="match status" value="1"/>
</dbReference>
<dbReference type="EMBL" id="BSVA01000001">
    <property type="protein sequence ID" value="GMA90110.1"/>
    <property type="molecule type" value="Genomic_DNA"/>
</dbReference>
<name>A0ABQ6JS82_9MICO</name>
<feature type="domain" description="DUF202" evidence="6">
    <location>
        <begin position="9"/>
        <end position="75"/>
    </location>
</feature>
<dbReference type="RefSeq" id="WP_284297692.1">
    <property type="nucleotide sequence ID" value="NZ_BSVA01000001.1"/>
</dbReference>
<sequence length="115" mass="12005">MSALERPFDPGLQPERTALAWQRTGLSIALALLVGARLVAHLGAAWAPALAAAGIIVITVLLTIGHRRYARVHRALTAEPPQKLPGAAALLSWVIATTALGCLGAIAIGIYIVTR</sequence>
<comment type="subcellular location">
    <subcellularLocation>
        <location evidence="1">Endomembrane system</location>
        <topology evidence="1">Multi-pass membrane protein</topology>
    </subcellularLocation>
</comment>
<evidence type="ECO:0000256" key="3">
    <source>
        <dbReference type="ARBA" id="ARBA00022989"/>
    </source>
</evidence>
<feature type="transmembrane region" description="Helical" evidence="5">
    <location>
        <begin position="46"/>
        <end position="65"/>
    </location>
</feature>
<evidence type="ECO:0000259" key="6">
    <source>
        <dbReference type="Pfam" id="PF02656"/>
    </source>
</evidence>
<dbReference type="Proteomes" id="UP001157069">
    <property type="component" value="Unassembled WGS sequence"/>
</dbReference>
<evidence type="ECO:0000313" key="8">
    <source>
        <dbReference type="Proteomes" id="UP001157069"/>
    </source>
</evidence>
<keyword evidence="8" id="KW-1185">Reference proteome</keyword>
<comment type="caution">
    <text evidence="7">The sequence shown here is derived from an EMBL/GenBank/DDBJ whole genome shotgun (WGS) entry which is preliminary data.</text>
</comment>
<evidence type="ECO:0000313" key="7">
    <source>
        <dbReference type="EMBL" id="GMA90110.1"/>
    </source>
</evidence>
<proteinExistence type="predicted"/>
<keyword evidence="2 5" id="KW-0812">Transmembrane</keyword>
<gene>
    <name evidence="7" type="ORF">GCM10025869_06390</name>
</gene>
<keyword evidence="4 5" id="KW-0472">Membrane</keyword>
<dbReference type="InterPro" id="IPR003807">
    <property type="entry name" value="DUF202"/>
</dbReference>
<accession>A0ABQ6JS82</accession>
<evidence type="ECO:0000256" key="5">
    <source>
        <dbReference type="SAM" id="Phobius"/>
    </source>
</evidence>
<keyword evidence="3 5" id="KW-1133">Transmembrane helix</keyword>
<feature type="transmembrane region" description="Helical" evidence="5">
    <location>
        <begin position="86"/>
        <end position="113"/>
    </location>
</feature>